<keyword evidence="1" id="KW-0732">Signal</keyword>
<gene>
    <name evidence="2" type="ORF">C7441_105198</name>
</gene>
<organism evidence="2 3">
    <name type="scientific">Pseudaminobacter salicylatoxidans</name>
    <dbReference type="NCBI Taxonomy" id="93369"/>
    <lineage>
        <taxon>Bacteria</taxon>
        <taxon>Pseudomonadati</taxon>
        <taxon>Pseudomonadota</taxon>
        <taxon>Alphaproteobacteria</taxon>
        <taxon>Hyphomicrobiales</taxon>
        <taxon>Phyllobacteriaceae</taxon>
        <taxon>Pseudaminobacter</taxon>
    </lineage>
</organism>
<dbReference type="CDD" id="cd06325">
    <property type="entry name" value="PBP1_ABC_unchar_transporter"/>
    <property type="match status" value="1"/>
</dbReference>
<dbReference type="OrthoDB" id="9776955at2"/>
<keyword evidence="3" id="KW-1185">Reference proteome</keyword>
<dbReference type="SUPFAM" id="SSF53822">
    <property type="entry name" value="Periplasmic binding protein-like I"/>
    <property type="match status" value="1"/>
</dbReference>
<accession>A0A316C489</accession>
<dbReference type="Proteomes" id="UP000245396">
    <property type="component" value="Unassembled WGS sequence"/>
</dbReference>
<evidence type="ECO:0000256" key="1">
    <source>
        <dbReference type="SAM" id="SignalP"/>
    </source>
</evidence>
<dbReference type="InterPro" id="IPR028082">
    <property type="entry name" value="Peripla_BP_I"/>
</dbReference>
<dbReference type="EMBL" id="QGGG01000005">
    <property type="protein sequence ID" value="PWJ84582.1"/>
    <property type="molecule type" value="Genomic_DNA"/>
</dbReference>
<feature type="chain" id="PRO_5016359255" evidence="1">
    <location>
        <begin position="23"/>
        <end position="318"/>
    </location>
</feature>
<feature type="signal peptide" evidence="1">
    <location>
        <begin position="1"/>
        <end position="22"/>
    </location>
</feature>
<comment type="caution">
    <text evidence="2">The sequence shown here is derived from an EMBL/GenBank/DDBJ whole genome shotgun (WGS) entry which is preliminary data.</text>
</comment>
<dbReference type="RefSeq" id="WP_109612616.1">
    <property type="nucleotide sequence ID" value="NZ_QGGG01000005.1"/>
</dbReference>
<dbReference type="Gene3D" id="3.40.50.2300">
    <property type="match status" value="2"/>
</dbReference>
<evidence type="ECO:0000313" key="3">
    <source>
        <dbReference type="Proteomes" id="UP000245396"/>
    </source>
</evidence>
<dbReference type="InterPro" id="IPR007487">
    <property type="entry name" value="ABC_transpt-TYRBP-like"/>
</dbReference>
<dbReference type="Pfam" id="PF04392">
    <property type="entry name" value="ABC_sub_bind"/>
    <property type="match status" value="1"/>
</dbReference>
<protein>
    <submittedName>
        <fullName evidence="2">Putative ABC transport system substrate-binding protein</fullName>
    </submittedName>
</protein>
<dbReference type="PANTHER" id="PTHR35271:SF1">
    <property type="entry name" value="ABC TRANSPORTER, SUBSTRATE-BINDING LIPOPROTEIN"/>
    <property type="match status" value="1"/>
</dbReference>
<proteinExistence type="predicted"/>
<dbReference type="AlphaFoldDB" id="A0A316C489"/>
<reference evidence="2 3" key="1">
    <citation type="submission" date="2018-05" db="EMBL/GenBank/DDBJ databases">
        <title>Genomic Encyclopedia of Type Strains, Phase IV (KMG-IV): sequencing the most valuable type-strain genomes for metagenomic binning, comparative biology and taxonomic classification.</title>
        <authorList>
            <person name="Goeker M."/>
        </authorList>
    </citation>
    <scope>NUCLEOTIDE SEQUENCE [LARGE SCALE GENOMIC DNA]</scope>
    <source>
        <strain evidence="2 3">DSM 6986</strain>
    </source>
</reference>
<dbReference type="PANTHER" id="PTHR35271">
    <property type="entry name" value="ABC TRANSPORTER, SUBSTRATE-BINDING LIPOPROTEIN-RELATED"/>
    <property type="match status" value="1"/>
</dbReference>
<sequence length="318" mass="32669">MKKHLLAGLASGLALFNGPALAADAAPKICVNRYVTAVVIDDILRGVAAGLKAHGIPTEEMTIQNPEADAGTQQTLAQSFVSSGCEIILAITTPGAQVFKRVTDTIPVVFLGSATPLEAGLISSIAYPGGNFTGVANPAPVEADIDLMIEVQPKIKRVGIIYKSGDPAGDHLAKRAAAHLKARGLVPLEAPIANAGEAMQAAQTLVASGVEAIQIPGDSTTTSAMPAIVRAATEAGIPVFGGLREGMEYGALLSAAYDFETLGRVGADLIKRVLDGEDPGTIPVHVPDTSGLELHVTKARELGITFPPGLLARASATY</sequence>
<name>A0A316C489_PSESE</name>
<evidence type="ECO:0000313" key="2">
    <source>
        <dbReference type="EMBL" id="PWJ84582.1"/>
    </source>
</evidence>